<dbReference type="SMART" id="SM00267">
    <property type="entry name" value="GGDEF"/>
    <property type="match status" value="1"/>
</dbReference>
<dbReference type="InterPro" id="IPR000160">
    <property type="entry name" value="GGDEF_dom"/>
</dbReference>
<evidence type="ECO:0000259" key="1">
    <source>
        <dbReference type="PROSITE" id="PS50887"/>
    </source>
</evidence>
<dbReference type="EMBL" id="UHFM01000006">
    <property type="protein sequence ID" value="SUN59509.1"/>
    <property type="molecule type" value="Genomic_DNA"/>
</dbReference>
<sequence>MEEIFYFTPKIGDFPMNYLDSEDAARLKANVDRAKKGEIFTFMDTIKTGDKMLYWQNMYSPIYNNHQKVIGVFCFVLDITEQRLHKLEIQRMAYEDVLTRVHNRQYIELAFEECLTHKEEQITVIISDLDKFKEANDTFGHATGDKILIKFGDILTKIMPETAVITRLGGDEFAVLLPEVSENQAEFLIKLVQAEMTVTDIGVTASLGAYTDSYQSHKTFVDFCAMADKKMYENKSQKDKADDVSRCCYCYSCL</sequence>
<evidence type="ECO:0000313" key="2">
    <source>
        <dbReference type="EMBL" id="SUN59509.1"/>
    </source>
</evidence>
<dbReference type="PANTHER" id="PTHR44757:SF2">
    <property type="entry name" value="BIOFILM ARCHITECTURE MAINTENANCE PROTEIN MBAA"/>
    <property type="match status" value="1"/>
</dbReference>
<dbReference type="InterPro" id="IPR013656">
    <property type="entry name" value="PAS_4"/>
</dbReference>
<dbReference type="Pfam" id="PF00990">
    <property type="entry name" value="GGDEF"/>
    <property type="match status" value="1"/>
</dbReference>
<reference evidence="2 3" key="1">
    <citation type="submission" date="2018-06" db="EMBL/GenBank/DDBJ databases">
        <authorList>
            <consortium name="Pathogen Informatics"/>
            <person name="Doyle S."/>
        </authorList>
    </citation>
    <scope>NUCLEOTIDE SEQUENCE [LARGE SCALE GENOMIC DNA]</scope>
    <source>
        <strain evidence="2 3">NCTC13767</strain>
    </source>
</reference>
<keyword evidence="2" id="KW-0808">Transferase</keyword>
<dbReference type="Pfam" id="PF08448">
    <property type="entry name" value="PAS_4"/>
    <property type="match status" value="1"/>
</dbReference>
<feature type="domain" description="GGDEF" evidence="1">
    <location>
        <begin position="120"/>
        <end position="246"/>
    </location>
</feature>
<dbReference type="SUPFAM" id="SSF55073">
    <property type="entry name" value="Nucleotide cyclase"/>
    <property type="match status" value="1"/>
</dbReference>
<dbReference type="Gene3D" id="3.30.450.20">
    <property type="entry name" value="PAS domain"/>
    <property type="match status" value="1"/>
</dbReference>
<dbReference type="InterPro" id="IPR029787">
    <property type="entry name" value="Nucleotide_cyclase"/>
</dbReference>
<name>A0A380K3U0_9STRE</name>
<gene>
    <name evidence="2" type="primary">dosC</name>
    <name evidence="2" type="ORF">NCTC13767_01421</name>
</gene>
<dbReference type="CDD" id="cd01949">
    <property type="entry name" value="GGDEF"/>
    <property type="match status" value="1"/>
</dbReference>
<dbReference type="InterPro" id="IPR035965">
    <property type="entry name" value="PAS-like_dom_sf"/>
</dbReference>
<dbReference type="GO" id="GO:0052621">
    <property type="term" value="F:diguanylate cyclase activity"/>
    <property type="evidence" value="ECO:0007669"/>
    <property type="project" value="UniProtKB-EC"/>
</dbReference>
<dbReference type="InterPro" id="IPR043128">
    <property type="entry name" value="Rev_trsase/Diguanyl_cyclase"/>
</dbReference>
<evidence type="ECO:0000313" key="3">
    <source>
        <dbReference type="Proteomes" id="UP000254510"/>
    </source>
</evidence>
<dbReference type="Proteomes" id="UP000254510">
    <property type="component" value="Unassembled WGS sequence"/>
</dbReference>
<proteinExistence type="predicted"/>
<protein>
    <submittedName>
        <fullName evidence="2">GGDEF domain containing membrane protein</fullName>
        <ecNumber evidence="2">2.7.7.65</ecNumber>
    </submittedName>
</protein>
<keyword evidence="2" id="KW-0548">Nucleotidyltransferase</keyword>
<dbReference type="PANTHER" id="PTHR44757">
    <property type="entry name" value="DIGUANYLATE CYCLASE DGCP"/>
    <property type="match status" value="1"/>
</dbReference>
<dbReference type="PROSITE" id="PS50887">
    <property type="entry name" value="GGDEF"/>
    <property type="match status" value="1"/>
</dbReference>
<organism evidence="2 3">
    <name type="scientific">Streptococcus gallolyticus</name>
    <dbReference type="NCBI Taxonomy" id="315405"/>
    <lineage>
        <taxon>Bacteria</taxon>
        <taxon>Bacillati</taxon>
        <taxon>Bacillota</taxon>
        <taxon>Bacilli</taxon>
        <taxon>Lactobacillales</taxon>
        <taxon>Streptococcaceae</taxon>
        <taxon>Streptococcus</taxon>
    </lineage>
</organism>
<dbReference type="AlphaFoldDB" id="A0A380K3U0"/>
<dbReference type="InterPro" id="IPR052155">
    <property type="entry name" value="Biofilm_reg_signaling"/>
</dbReference>
<accession>A0A380K3U0</accession>
<dbReference type="Gene3D" id="3.30.70.270">
    <property type="match status" value="1"/>
</dbReference>
<dbReference type="EC" id="2.7.7.65" evidence="2"/>
<dbReference type="SUPFAM" id="SSF55785">
    <property type="entry name" value="PYP-like sensor domain (PAS domain)"/>
    <property type="match status" value="1"/>
</dbReference>
<dbReference type="NCBIfam" id="TIGR00254">
    <property type="entry name" value="GGDEF"/>
    <property type="match status" value="1"/>
</dbReference>